<feature type="transmembrane region" description="Helical" evidence="6">
    <location>
        <begin position="310"/>
        <end position="332"/>
    </location>
</feature>
<feature type="transmembrane region" description="Helical" evidence="6">
    <location>
        <begin position="275"/>
        <end position="298"/>
    </location>
</feature>
<evidence type="ECO:0000256" key="1">
    <source>
        <dbReference type="ARBA" id="ARBA00004651"/>
    </source>
</evidence>
<dbReference type="PROSITE" id="PS50850">
    <property type="entry name" value="MFS"/>
    <property type="match status" value="1"/>
</dbReference>
<dbReference type="PANTHER" id="PTHR23511">
    <property type="entry name" value="SYNAPTIC VESICLE GLYCOPROTEIN 2"/>
    <property type="match status" value="1"/>
</dbReference>
<protein>
    <submittedName>
        <fullName evidence="8">MFS transporter</fullName>
    </submittedName>
</protein>
<evidence type="ECO:0000256" key="2">
    <source>
        <dbReference type="ARBA" id="ARBA00022448"/>
    </source>
</evidence>
<dbReference type="SUPFAM" id="SSF103473">
    <property type="entry name" value="MFS general substrate transporter"/>
    <property type="match status" value="1"/>
</dbReference>
<keyword evidence="3 6" id="KW-0812">Transmembrane</keyword>
<feature type="transmembrane region" description="Helical" evidence="6">
    <location>
        <begin position="404"/>
        <end position="422"/>
    </location>
</feature>
<evidence type="ECO:0000259" key="7">
    <source>
        <dbReference type="PROSITE" id="PS50850"/>
    </source>
</evidence>
<keyword evidence="2" id="KW-0813">Transport</keyword>
<dbReference type="CDD" id="cd17316">
    <property type="entry name" value="MFS_SV2_like"/>
    <property type="match status" value="1"/>
</dbReference>
<feature type="transmembrane region" description="Helical" evidence="6">
    <location>
        <begin position="339"/>
        <end position="355"/>
    </location>
</feature>
<dbReference type="EMBL" id="JAUSUT010000001">
    <property type="protein sequence ID" value="MDQ0382762.1"/>
    <property type="molecule type" value="Genomic_DNA"/>
</dbReference>
<keyword evidence="9" id="KW-1185">Reference proteome</keyword>
<evidence type="ECO:0000256" key="5">
    <source>
        <dbReference type="ARBA" id="ARBA00023136"/>
    </source>
</evidence>
<evidence type="ECO:0000256" key="6">
    <source>
        <dbReference type="SAM" id="Phobius"/>
    </source>
</evidence>
<sequence length="461" mass="49219">MSTVPTHAPDADSRRRARINQLLDDAPRVGQSALATFGLLLTYLFANYDISVVTITFPSISKALGLAVTDLSWPVTANLVGYAIGAYALGHLADRRGRLAGLRGTVVMLGLSGFLTALSWDLWSFTVFRFLCGCGMGAVLALASAYVGELAPKNRRGRYLTTIYLMQAVLLTLIGFGSLPVLDLGPGGWRILIAFGGVVLVVLFLLNDRVIPESPRWLAARGHLDRAERITERLAARSYRHAQLPPEGPITAAEPVQDVRTPLAELLRRPMLGRVALITGFWFFFYVGFYGFSAYQPLLLEGLGAQPTQALWLTVIGRISGILSCLLLFGAIERVERRTIIVLSAGMTLASYLLLVAGSGAAVLVVANLLFTFAIGIMVPPAFTYTAEIFPTQARGTAAAIGDGVGHLGGAVAPFVVLPVLSAAGAHWAMWTIIATMVVATVSVALGPRTKDRSLAEISVG</sequence>
<dbReference type="InterPro" id="IPR011701">
    <property type="entry name" value="MFS"/>
</dbReference>
<feature type="transmembrane region" description="Helical" evidence="6">
    <location>
        <begin position="71"/>
        <end position="89"/>
    </location>
</feature>
<keyword evidence="4 6" id="KW-1133">Transmembrane helix</keyword>
<dbReference type="Gene3D" id="1.20.1250.20">
    <property type="entry name" value="MFS general substrate transporter like domains"/>
    <property type="match status" value="1"/>
</dbReference>
<accession>A0ABU0F6X5</accession>
<feature type="transmembrane region" description="Helical" evidence="6">
    <location>
        <begin position="126"/>
        <end position="147"/>
    </location>
</feature>
<proteinExistence type="predicted"/>
<reference evidence="8 9" key="1">
    <citation type="submission" date="2023-07" db="EMBL/GenBank/DDBJ databases">
        <title>Sequencing the genomes of 1000 actinobacteria strains.</title>
        <authorList>
            <person name="Klenk H.-P."/>
        </authorList>
    </citation>
    <scope>NUCLEOTIDE SEQUENCE [LARGE SCALE GENOMIC DNA]</scope>
    <source>
        <strain evidence="8 9">DSM 45805</strain>
    </source>
</reference>
<name>A0ABU0F6X5_9PSEU</name>
<dbReference type="InterPro" id="IPR036259">
    <property type="entry name" value="MFS_trans_sf"/>
</dbReference>
<feature type="transmembrane region" description="Helical" evidence="6">
    <location>
        <begin position="159"/>
        <end position="182"/>
    </location>
</feature>
<keyword evidence="5 6" id="KW-0472">Membrane</keyword>
<feature type="transmembrane region" description="Helical" evidence="6">
    <location>
        <begin position="101"/>
        <end position="120"/>
    </location>
</feature>
<feature type="transmembrane region" description="Helical" evidence="6">
    <location>
        <begin position="188"/>
        <end position="206"/>
    </location>
</feature>
<dbReference type="InterPro" id="IPR020846">
    <property type="entry name" value="MFS_dom"/>
</dbReference>
<evidence type="ECO:0000256" key="4">
    <source>
        <dbReference type="ARBA" id="ARBA00022989"/>
    </source>
</evidence>
<evidence type="ECO:0000313" key="9">
    <source>
        <dbReference type="Proteomes" id="UP001229651"/>
    </source>
</evidence>
<dbReference type="PANTHER" id="PTHR23511:SF34">
    <property type="entry name" value="SYNAPTIC VESICLE GLYCOPROTEIN 2"/>
    <property type="match status" value="1"/>
</dbReference>
<evidence type="ECO:0000256" key="3">
    <source>
        <dbReference type="ARBA" id="ARBA00022692"/>
    </source>
</evidence>
<dbReference type="RefSeq" id="WP_306998220.1">
    <property type="nucleotide sequence ID" value="NZ_JAUSUT010000001.1"/>
</dbReference>
<comment type="subcellular location">
    <subcellularLocation>
        <location evidence="1">Cell membrane</location>
        <topology evidence="1">Multi-pass membrane protein</topology>
    </subcellularLocation>
</comment>
<evidence type="ECO:0000313" key="8">
    <source>
        <dbReference type="EMBL" id="MDQ0382762.1"/>
    </source>
</evidence>
<feature type="transmembrane region" description="Helical" evidence="6">
    <location>
        <begin position="428"/>
        <end position="446"/>
    </location>
</feature>
<organism evidence="8 9">
    <name type="scientific">Amycolatopsis thermophila</name>
    <dbReference type="NCBI Taxonomy" id="206084"/>
    <lineage>
        <taxon>Bacteria</taxon>
        <taxon>Bacillati</taxon>
        <taxon>Actinomycetota</taxon>
        <taxon>Actinomycetes</taxon>
        <taxon>Pseudonocardiales</taxon>
        <taxon>Pseudonocardiaceae</taxon>
        <taxon>Amycolatopsis</taxon>
    </lineage>
</organism>
<gene>
    <name evidence="8" type="ORF">FB470_006756</name>
</gene>
<feature type="transmembrane region" description="Helical" evidence="6">
    <location>
        <begin position="361"/>
        <end position="383"/>
    </location>
</feature>
<feature type="domain" description="Major facilitator superfamily (MFS) profile" evidence="7">
    <location>
        <begin position="35"/>
        <end position="452"/>
    </location>
</feature>
<comment type="caution">
    <text evidence="8">The sequence shown here is derived from an EMBL/GenBank/DDBJ whole genome shotgun (WGS) entry which is preliminary data.</text>
</comment>
<dbReference type="Pfam" id="PF07690">
    <property type="entry name" value="MFS_1"/>
    <property type="match status" value="1"/>
</dbReference>
<dbReference type="Proteomes" id="UP001229651">
    <property type="component" value="Unassembled WGS sequence"/>
</dbReference>